<dbReference type="InterPro" id="IPR036942">
    <property type="entry name" value="Beta-barrel_TonB_sf"/>
</dbReference>
<evidence type="ECO:0000256" key="7">
    <source>
        <dbReference type="PROSITE-ProRule" id="PRU01360"/>
    </source>
</evidence>
<proteinExistence type="inferred from homology"/>
<evidence type="ECO:0000256" key="5">
    <source>
        <dbReference type="ARBA" id="ARBA00023136"/>
    </source>
</evidence>
<evidence type="ECO:0000256" key="2">
    <source>
        <dbReference type="ARBA" id="ARBA00022448"/>
    </source>
</evidence>
<evidence type="ECO:0000256" key="4">
    <source>
        <dbReference type="ARBA" id="ARBA00022692"/>
    </source>
</evidence>
<dbReference type="PROSITE" id="PS52016">
    <property type="entry name" value="TONB_DEPENDENT_REC_3"/>
    <property type="match status" value="1"/>
</dbReference>
<dbReference type="InterPro" id="IPR023997">
    <property type="entry name" value="TonB-dep_OMP_SusC/RagA_CS"/>
</dbReference>
<reference evidence="10 11" key="1">
    <citation type="submission" date="2018-10" db="EMBL/GenBank/DDBJ databases">
        <title>Butyricimonas faecalis sp. nov., isolated from human faeces and emended description of the genus Butyricimonas.</title>
        <authorList>
            <person name="Le Roy T."/>
            <person name="Van der Smissen P."/>
            <person name="Paquot A."/>
            <person name="Delzenne N."/>
            <person name="Muccioli G."/>
            <person name="Collet J.-F."/>
            <person name="Cani P.D."/>
        </authorList>
    </citation>
    <scope>NUCLEOTIDE SEQUENCE [LARGE SCALE GENOMIC DNA]</scope>
    <source>
        <strain evidence="10 11">H184</strain>
    </source>
</reference>
<gene>
    <name evidence="10" type="ORF">D8S85_03190</name>
</gene>
<dbReference type="InterPro" id="IPR023996">
    <property type="entry name" value="TonB-dep_OMP_SusC/RagA"/>
</dbReference>
<keyword evidence="4 7" id="KW-0812">Transmembrane</keyword>
<evidence type="ECO:0000313" key="10">
    <source>
        <dbReference type="EMBL" id="AZS28654.1"/>
    </source>
</evidence>
<organism evidence="10 11">
    <name type="scientific">Butyricimonas faecalis</name>
    <dbReference type="NCBI Taxonomy" id="2093856"/>
    <lineage>
        <taxon>Bacteria</taxon>
        <taxon>Pseudomonadati</taxon>
        <taxon>Bacteroidota</taxon>
        <taxon>Bacteroidia</taxon>
        <taxon>Bacteroidales</taxon>
        <taxon>Odoribacteraceae</taxon>
        <taxon>Butyricimonas</taxon>
    </lineage>
</organism>
<dbReference type="Pfam" id="PF13715">
    <property type="entry name" value="CarbopepD_reg_2"/>
    <property type="match status" value="1"/>
</dbReference>
<evidence type="ECO:0000259" key="9">
    <source>
        <dbReference type="SMART" id="SM00965"/>
    </source>
</evidence>
<dbReference type="InterPro" id="IPR039426">
    <property type="entry name" value="TonB-dep_rcpt-like"/>
</dbReference>
<dbReference type="OrthoDB" id="1097219at2"/>
<dbReference type="Pfam" id="PF07715">
    <property type="entry name" value="Plug"/>
    <property type="match status" value="1"/>
</dbReference>
<evidence type="ECO:0000256" key="8">
    <source>
        <dbReference type="SAM" id="Phobius"/>
    </source>
</evidence>
<evidence type="ECO:0000256" key="3">
    <source>
        <dbReference type="ARBA" id="ARBA00022452"/>
    </source>
</evidence>
<evidence type="ECO:0000313" key="11">
    <source>
        <dbReference type="Proteomes" id="UP000270673"/>
    </source>
</evidence>
<keyword evidence="3 7" id="KW-1134">Transmembrane beta strand</keyword>
<feature type="domain" description="Secretin/TonB short N-terminal" evidence="9">
    <location>
        <begin position="69"/>
        <end position="120"/>
    </location>
</feature>
<keyword evidence="8" id="KW-1133">Transmembrane helix</keyword>
<dbReference type="InterPro" id="IPR037066">
    <property type="entry name" value="Plug_dom_sf"/>
</dbReference>
<feature type="transmembrane region" description="Helical" evidence="8">
    <location>
        <begin position="21"/>
        <end position="42"/>
    </location>
</feature>
<dbReference type="GO" id="GO:0009279">
    <property type="term" value="C:cell outer membrane"/>
    <property type="evidence" value="ECO:0007669"/>
    <property type="project" value="UniProtKB-SubCell"/>
</dbReference>
<dbReference type="InterPro" id="IPR011662">
    <property type="entry name" value="Secretin/TonB_short_N"/>
</dbReference>
<dbReference type="AlphaFoldDB" id="A0A3Q9IQE7"/>
<dbReference type="SMART" id="SM00965">
    <property type="entry name" value="STN"/>
    <property type="match status" value="1"/>
</dbReference>
<dbReference type="KEGG" id="buy:D8S85_03190"/>
<dbReference type="SUPFAM" id="SSF49464">
    <property type="entry name" value="Carboxypeptidase regulatory domain-like"/>
    <property type="match status" value="1"/>
</dbReference>
<comment type="similarity">
    <text evidence="7">Belongs to the TonB-dependent receptor family.</text>
</comment>
<sequence length="1210" mass="136670">MKKIRKLSLFSGFSCLEKMRLRLEGWIIMMTFMCGMPCLVFAQDQRVTIHVTNVDIQVVFKQIKEQANLNFVYNADQLKEMKSVTLNVNNVTVNSVLKTLFDDTPFEYKFEMSSIVIRQKKATSSQVDKNIKKSAMLKGKVVDNRDKKPIPGVTVVVKGTSVGVVTNIDGCFSLMIPDTTEHAELVFSFVGMKSRVIPYSSYRNIGELIVSLEEDLLEMDEVVVTGYTTLSRRETASAVSQVKAEQVMLNSKSSIDQMLIGQIPGMAIIQTSGEPSATPKIRIRGTSSITSSKAPIWVVDGVILEDPVNVDYTQLDGDDAAYLIGNAIAGINPRDIETVTVLKDASATAIYGVQAANGVIVLTTKMGKEGKAQLSYSSSITWNQRVSYGDLYLMNAAERIQVSQEIIDKKITYGRVPTALGYEGLYMRYMNREMTYDEFVGKVKKMAKDNTDWYDILFRNVFNHNHTVNLSGGSRDTRYYTSIGLDQNFGTAKGSDSKRYTALMKLDSKLNESCRLGLSLNGSVRQNGGFHSSVNPNKYAYETSRTIPCYNEDGSLFFYKTRQNSLLSSAEAPKEEIVYNIVHELQQTGSEGKVVELIGQLNFQWRIKYGFMYDFAGSYNYQQSKQDSWATEESNFVALKRKYKKGSLEANSPEENQSEIPVGGIINKSETEKISYMVRNKLSYANQFGEHEISGSFISEIRSTRTKGFSGTYYGWMPERGQSISPMITSGYQKILSGLSPKILDNQVNYVSWAGVLAYTWRNKFTLNGNIRMDGSNKFGENPKYRFLPIWSIAGRYALTEEAFLKKSKVLSLFAIRASYGIQGNVDKSTSPELVIQVGALNTSTRMNESYFEYLPNPDLRWEKTTSYNLGADFSFFNDLIAGTFDFYHKVGVDMIMPKQVSQSMGLDYVKINAGKLNNTGYELDLRFYPIRNTNYSFNVNFIYSYNKNKVVKANGGIDVTNAEKLAGTALIEGKPFGVFYSYRFAGINGETGYPVFYDKDGKDYMEVDGVRYPNYALYEEELALVESGTKDPTSSGSIGLNFRYKNFRLSVNMSYSLGGVDRLPNIYRNEYYSVFDPITNLPKDLKDRWQKPGDEKKTIFPTLYDSRVYKEIRKRSVLNGKVYYATQLYDYTDARVAKTDNLRLRSIGLNYRLPGEITSKLWLQEFSVNFQVTNLFVIKAKEWRGRDPESGDSNIPMPRTYSVGVNVTF</sequence>
<dbReference type="EMBL" id="CP032819">
    <property type="protein sequence ID" value="AZS28654.1"/>
    <property type="molecule type" value="Genomic_DNA"/>
</dbReference>
<protein>
    <submittedName>
        <fullName evidence="10">SusC/RagA family TonB-linked outer membrane protein</fullName>
    </submittedName>
</protein>
<evidence type="ECO:0000256" key="1">
    <source>
        <dbReference type="ARBA" id="ARBA00004571"/>
    </source>
</evidence>
<accession>A0A3Q9IQE7</accession>
<keyword evidence="6 7" id="KW-0998">Cell outer membrane</keyword>
<dbReference type="Pfam" id="PF07660">
    <property type="entry name" value="STN"/>
    <property type="match status" value="1"/>
</dbReference>
<dbReference type="Gene3D" id="2.40.170.20">
    <property type="entry name" value="TonB-dependent receptor, beta-barrel domain"/>
    <property type="match status" value="1"/>
</dbReference>
<dbReference type="Gene3D" id="2.60.40.1120">
    <property type="entry name" value="Carboxypeptidase-like, regulatory domain"/>
    <property type="match status" value="1"/>
</dbReference>
<dbReference type="Gene3D" id="2.170.130.10">
    <property type="entry name" value="TonB-dependent receptor, plug domain"/>
    <property type="match status" value="1"/>
</dbReference>
<dbReference type="InterPro" id="IPR012910">
    <property type="entry name" value="Plug_dom"/>
</dbReference>
<dbReference type="SUPFAM" id="SSF56935">
    <property type="entry name" value="Porins"/>
    <property type="match status" value="1"/>
</dbReference>
<dbReference type="InterPro" id="IPR008969">
    <property type="entry name" value="CarboxyPept-like_regulatory"/>
</dbReference>
<keyword evidence="11" id="KW-1185">Reference proteome</keyword>
<dbReference type="NCBIfam" id="TIGR04056">
    <property type="entry name" value="OMP_RagA_SusC"/>
    <property type="match status" value="1"/>
</dbReference>
<name>A0A3Q9IQE7_9BACT</name>
<keyword evidence="2 7" id="KW-0813">Transport</keyword>
<keyword evidence="5 7" id="KW-0472">Membrane</keyword>
<evidence type="ECO:0000256" key="6">
    <source>
        <dbReference type="ARBA" id="ARBA00023237"/>
    </source>
</evidence>
<dbReference type="NCBIfam" id="TIGR04057">
    <property type="entry name" value="SusC_RagA_signa"/>
    <property type="match status" value="1"/>
</dbReference>
<comment type="subcellular location">
    <subcellularLocation>
        <location evidence="1 7">Cell outer membrane</location>
        <topology evidence="1 7">Multi-pass membrane protein</topology>
    </subcellularLocation>
</comment>
<dbReference type="Proteomes" id="UP000270673">
    <property type="component" value="Chromosome"/>
</dbReference>